<evidence type="ECO:0000256" key="1">
    <source>
        <dbReference type="SAM" id="Phobius"/>
    </source>
</evidence>
<dbReference type="Proteomes" id="UP000830542">
    <property type="component" value="Chromosome"/>
</dbReference>
<protein>
    <submittedName>
        <fullName evidence="2">Uncharacterized protein</fullName>
    </submittedName>
</protein>
<reference evidence="2" key="1">
    <citation type="submission" date="2022-04" db="EMBL/GenBank/DDBJ databases">
        <title>Sequencing and genomic assembly of Halococcus dombrowskii.</title>
        <authorList>
            <person name="Lim S.W."/>
            <person name="MacLea K.S."/>
        </authorList>
    </citation>
    <scope>NUCLEOTIDE SEQUENCE</scope>
    <source>
        <strain evidence="2">H4</strain>
    </source>
</reference>
<accession>A0AAX3APV5</accession>
<evidence type="ECO:0000313" key="2">
    <source>
        <dbReference type="EMBL" id="UOO95816.1"/>
    </source>
</evidence>
<keyword evidence="1" id="KW-0812">Transmembrane</keyword>
<dbReference type="GeneID" id="71760917"/>
<dbReference type="AlphaFoldDB" id="A0AAX3APV5"/>
<gene>
    <name evidence="2" type="ORF">MUK72_03675</name>
</gene>
<evidence type="ECO:0000313" key="3">
    <source>
        <dbReference type="Proteomes" id="UP000830542"/>
    </source>
</evidence>
<dbReference type="EMBL" id="CP095005">
    <property type="protein sequence ID" value="UOO95816.1"/>
    <property type="molecule type" value="Genomic_DNA"/>
</dbReference>
<name>A0AAX3APV5_HALDO</name>
<organism evidence="2 3">
    <name type="scientific">Halococcus dombrowskii</name>
    <dbReference type="NCBI Taxonomy" id="179637"/>
    <lineage>
        <taxon>Archaea</taxon>
        <taxon>Methanobacteriati</taxon>
        <taxon>Methanobacteriota</taxon>
        <taxon>Stenosarchaea group</taxon>
        <taxon>Halobacteria</taxon>
        <taxon>Halobacteriales</taxon>
        <taxon>Halococcaceae</taxon>
        <taxon>Halococcus</taxon>
    </lineage>
</organism>
<keyword evidence="1" id="KW-0472">Membrane</keyword>
<dbReference type="RefSeq" id="WP_244704054.1">
    <property type="nucleotide sequence ID" value="NZ_BAAADN010000087.1"/>
</dbReference>
<feature type="transmembrane region" description="Helical" evidence="1">
    <location>
        <begin position="48"/>
        <end position="78"/>
    </location>
</feature>
<dbReference type="KEGG" id="hdo:MUK72_03675"/>
<keyword evidence="3" id="KW-1185">Reference proteome</keyword>
<sequence>MAATIVRLYVPSGLDRPVCVEDCVGIAVDVAVRVAVLVRVGVDVSVGVGVAVGVFVAVSVATVVGLAVAVAVSVVVVAPDESGVAVPSSTVLVVSCAFGSSVRLEQPAESTSSMINEATTVRRIGVVDMGRNSLPCLITLHEPQSACRRLQMSTGVSASFSTARF</sequence>
<keyword evidence="1" id="KW-1133">Transmembrane helix</keyword>
<proteinExistence type="predicted"/>